<dbReference type="EMBL" id="JASBWU010000024">
    <property type="protein sequence ID" value="KAJ9112697.1"/>
    <property type="molecule type" value="Genomic_DNA"/>
</dbReference>
<keyword evidence="2" id="KW-1185">Reference proteome</keyword>
<gene>
    <name evidence="1" type="ORF">QFC22_006199</name>
</gene>
<organism evidence="1 2">
    <name type="scientific">Naganishia vaughanmartiniae</name>
    <dbReference type="NCBI Taxonomy" id="1424756"/>
    <lineage>
        <taxon>Eukaryota</taxon>
        <taxon>Fungi</taxon>
        <taxon>Dikarya</taxon>
        <taxon>Basidiomycota</taxon>
        <taxon>Agaricomycotina</taxon>
        <taxon>Tremellomycetes</taxon>
        <taxon>Filobasidiales</taxon>
        <taxon>Filobasidiaceae</taxon>
        <taxon>Naganishia</taxon>
    </lineage>
</organism>
<dbReference type="Proteomes" id="UP001243375">
    <property type="component" value="Unassembled WGS sequence"/>
</dbReference>
<comment type="caution">
    <text evidence="1">The sequence shown here is derived from an EMBL/GenBank/DDBJ whole genome shotgun (WGS) entry which is preliminary data.</text>
</comment>
<name>A0ACC2WQ83_9TREE</name>
<reference evidence="1" key="1">
    <citation type="submission" date="2023-04" db="EMBL/GenBank/DDBJ databases">
        <title>Draft Genome sequencing of Naganishia species isolated from polar environments using Oxford Nanopore Technology.</title>
        <authorList>
            <person name="Leo P."/>
            <person name="Venkateswaran K."/>
        </authorList>
    </citation>
    <scope>NUCLEOTIDE SEQUENCE</scope>
    <source>
        <strain evidence="1">MNA-CCFEE 5425</strain>
    </source>
</reference>
<proteinExistence type="predicted"/>
<sequence>MATALGGFKAIAPVPSASDFVDIALSSTQRKLPTVIHKNFKISRIRNFYMRKVKYCANTIDERIGKILTEFPILENLHPFLMHFLNILYDKEHWKIALGQLNKARHLVDQVAKDYLRLLKFADSLYRAKQLKRAALGRMATILKGQKNALEFLEQVRQHLNRLPAIDPNTRTLIICGFPNVGKSSFMNKVTRADVETAPYPFTTKALHVGHTDYKYLRWQIIDTPGILDHDIKDMNVIEMQSITALAHLRAACMYFMDLSEQCGYTVEAQCKLFQSIQPLFRDKPVIVVFNKVDIARYDDLTDENKAFVDEILAQPGIQSVSSSTITEEGVMSVRDAACDALLAHRVEQKMRGSRIDAVANKLHVAVPKQRDTKDRPAFIPAKALEKKKYDKEDPERIRLERDDEVAMSGLGIFTQDMKSTSTRRFWSIPIQLLIYLAFPPLAENYILDDEEWKYDVMPEFMDGKNVADFFSADIAEQLSKLEEEEERLDGEGFYESGDDEELNSEEEEIADAAAQIVRSKAILKQKSQAKHISRAIIPRKAKNVTLKQFTTGMRDIGLDPKHLERRAAVLGEKDKAAYDAYVKRQEAKEAAEGKAPAADGDVEMQDVAEGPSGSARGVSARGPKTNRQFAGMATDAQATKAALLRKFAVREPNRMARASESDRHIPITRPKWMMSGKRKQGTNDRR</sequence>
<evidence type="ECO:0000313" key="2">
    <source>
        <dbReference type="Proteomes" id="UP001243375"/>
    </source>
</evidence>
<evidence type="ECO:0000313" key="1">
    <source>
        <dbReference type="EMBL" id="KAJ9112697.1"/>
    </source>
</evidence>
<accession>A0ACC2WQ83</accession>
<protein>
    <submittedName>
        <fullName evidence="1">Uncharacterized protein</fullName>
    </submittedName>
</protein>